<evidence type="ECO:0000313" key="1">
    <source>
        <dbReference type="EMBL" id="MEE3719142.1"/>
    </source>
</evidence>
<dbReference type="Proteomes" id="UP001333818">
    <property type="component" value="Unassembled WGS sequence"/>
</dbReference>
<protein>
    <submittedName>
        <fullName evidence="1">Uncharacterized protein</fullName>
    </submittedName>
</protein>
<accession>A0AAW9PXC0</accession>
<keyword evidence="2" id="KW-1185">Reference proteome</keyword>
<gene>
    <name evidence="1" type="ORF">V2H45_20565</name>
</gene>
<proteinExistence type="predicted"/>
<name>A0AAW9PXC0_9CYAN</name>
<dbReference type="EMBL" id="JAZBJZ010000114">
    <property type="protein sequence ID" value="MEE3719142.1"/>
    <property type="molecule type" value="Genomic_DNA"/>
</dbReference>
<organism evidence="1 2">
    <name type="scientific">Tumidithrix elongata BACA0141</name>
    <dbReference type="NCBI Taxonomy" id="2716417"/>
    <lineage>
        <taxon>Bacteria</taxon>
        <taxon>Bacillati</taxon>
        <taxon>Cyanobacteriota</taxon>
        <taxon>Cyanophyceae</taxon>
        <taxon>Pseudanabaenales</taxon>
        <taxon>Pseudanabaenaceae</taxon>
        <taxon>Tumidithrix</taxon>
        <taxon>Tumidithrix elongata</taxon>
    </lineage>
</organism>
<dbReference type="AlphaFoldDB" id="A0AAW9PXC0"/>
<reference evidence="1" key="1">
    <citation type="submission" date="2024-01" db="EMBL/GenBank/DDBJ databases">
        <title>Bank of Algae and Cyanobacteria of the Azores (BACA) strain genomes.</title>
        <authorList>
            <person name="Luz R."/>
            <person name="Cordeiro R."/>
            <person name="Fonseca A."/>
            <person name="Goncalves V."/>
        </authorList>
    </citation>
    <scope>NUCLEOTIDE SEQUENCE</scope>
    <source>
        <strain evidence="1">BACA0141</strain>
    </source>
</reference>
<evidence type="ECO:0000313" key="2">
    <source>
        <dbReference type="Proteomes" id="UP001333818"/>
    </source>
</evidence>
<comment type="caution">
    <text evidence="1">The sequence shown here is derived from an EMBL/GenBank/DDBJ whole genome shotgun (WGS) entry which is preliminary data.</text>
</comment>
<sequence>MANAEVESFENYALGAATFDLSGLPKEYFSLVDGSKSIIWVQPIFQAIGLKSLLAASLSLDTFNYVVIRGNDYTALVVRQQSCYLAILLEPTNEAIDEKLINWARQFDTSKLKKHPRFQVM</sequence>